<proteinExistence type="predicted"/>
<reference evidence="1" key="1">
    <citation type="journal article" date="2013" name="J. Plant Res.">
        <title>Effect of fungi and light on seed germination of three Opuntia species from semiarid lands of central Mexico.</title>
        <authorList>
            <person name="Delgado-Sanchez P."/>
            <person name="Jimenez-Bremont J.F."/>
            <person name="Guerrero-Gonzalez Mde L."/>
            <person name="Flores J."/>
        </authorList>
    </citation>
    <scope>NUCLEOTIDE SEQUENCE</scope>
    <source>
        <tissue evidence="1">Cladode</tissue>
    </source>
</reference>
<protein>
    <submittedName>
        <fullName evidence="1">Uncharacterized protein</fullName>
    </submittedName>
</protein>
<evidence type="ECO:0000313" key="1">
    <source>
        <dbReference type="EMBL" id="MBA4670470.1"/>
    </source>
</evidence>
<reference evidence="1" key="2">
    <citation type="submission" date="2020-07" db="EMBL/GenBank/DDBJ databases">
        <authorList>
            <person name="Vera ALvarez R."/>
            <person name="Arias-Moreno D.M."/>
            <person name="Jimenez-Jacinto V."/>
            <person name="Jimenez-Bremont J.F."/>
            <person name="Swaminathan K."/>
            <person name="Moose S.P."/>
            <person name="Guerrero-Gonzalez M.L."/>
            <person name="Marino-Ramirez L."/>
            <person name="Landsman D."/>
            <person name="Rodriguez-Kessler M."/>
            <person name="Delgado-Sanchez P."/>
        </authorList>
    </citation>
    <scope>NUCLEOTIDE SEQUENCE</scope>
    <source>
        <tissue evidence="1">Cladode</tissue>
    </source>
</reference>
<dbReference type="AlphaFoldDB" id="A0A7C9AMK9"/>
<accession>A0A7C9AMK9</accession>
<sequence length="140" mass="16620">MKTRKQYGYAAETNGSAKISTFSVSLSYLRGFNRYLKMRWNLCYQMHYWLTSLVVRLLLSQWQQVQLLSDWIQHQLKYYHLGQWLLIRAQIKVSTAYFIHLHMKESTVHANTQCSINHSIEANNYRHHPRSGSHKFSDVG</sequence>
<dbReference type="EMBL" id="GISG01247580">
    <property type="protein sequence ID" value="MBA4670470.1"/>
    <property type="molecule type" value="Transcribed_RNA"/>
</dbReference>
<organism evidence="1">
    <name type="scientific">Opuntia streptacantha</name>
    <name type="common">Prickly pear cactus</name>
    <name type="synonym">Opuntia cardona</name>
    <dbReference type="NCBI Taxonomy" id="393608"/>
    <lineage>
        <taxon>Eukaryota</taxon>
        <taxon>Viridiplantae</taxon>
        <taxon>Streptophyta</taxon>
        <taxon>Embryophyta</taxon>
        <taxon>Tracheophyta</taxon>
        <taxon>Spermatophyta</taxon>
        <taxon>Magnoliopsida</taxon>
        <taxon>eudicotyledons</taxon>
        <taxon>Gunneridae</taxon>
        <taxon>Pentapetalae</taxon>
        <taxon>Caryophyllales</taxon>
        <taxon>Cactineae</taxon>
        <taxon>Cactaceae</taxon>
        <taxon>Opuntioideae</taxon>
        <taxon>Opuntia</taxon>
    </lineage>
</organism>
<name>A0A7C9AMK9_OPUST</name>